<dbReference type="InterPro" id="IPR011063">
    <property type="entry name" value="TilS/TtcA_N"/>
</dbReference>
<keyword evidence="1 6" id="KW-0436">Ligase</keyword>
<dbReference type="CDD" id="cd01992">
    <property type="entry name" value="TilS_N"/>
    <property type="match status" value="1"/>
</dbReference>
<feature type="binding site" evidence="6">
    <location>
        <begin position="29"/>
        <end position="34"/>
    </location>
    <ligand>
        <name>ATP</name>
        <dbReference type="ChEBI" id="CHEBI:30616"/>
    </ligand>
</feature>
<evidence type="ECO:0000256" key="4">
    <source>
        <dbReference type="ARBA" id="ARBA00022840"/>
    </source>
</evidence>
<keyword evidence="6" id="KW-0963">Cytoplasm</keyword>
<name>A0A219B225_9SPHN</name>
<dbReference type="InterPro" id="IPR012094">
    <property type="entry name" value="tRNA_Ile_lys_synt"/>
</dbReference>
<comment type="domain">
    <text evidence="6">The N-terminal region contains the highly conserved SGGXDS motif, predicted to be a P-loop motif involved in ATP binding.</text>
</comment>
<dbReference type="Proteomes" id="UP000198462">
    <property type="component" value="Unassembled WGS sequence"/>
</dbReference>
<dbReference type="GO" id="GO:0032267">
    <property type="term" value="F:tRNA(Ile)-lysidine synthase activity"/>
    <property type="evidence" value="ECO:0007669"/>
    <property type="project" value="UniProtKB-EC"/>
</dbReference>
<dbReference type="InterPro" id="IPR012795">
    <property type="entry name" value="tRNA_Ile_lys_synt_N"/>
</dbReference>
<evidence type="ECO:0000313" key="8">
    <source>
        <dbReference type="EMBL" id="OWV32391.1"/>
    </source>
</evidence>
<evidence type="ECO:0000256" key="2">
    <source>
        <dbReference type="ARBA" id="ARBA00022694"/>
    </source>
</evidence>
<keyword evidence="3 6" id="KW-0547">Nucleotide-binding</keyword>
<dbReference type="GO" id="GO:0005524">
    <property type="term" value="F:ATP binding"/>
    <property type="evidence" value="ECO:0007669"/>
    <property type="project" value="UniProtKB-UniRule"/>
</dbReference>
<comment type="function">
    <text evidence="6">Ligates lysine onto the cytidine present at position 34 of the AUA codon-specific tRNA(Ile) that contains the anticodon CAU, in an ATP-dependent manner. Cytidine is converted to lysidine, thus changing the amino acid specificity of the tRNA from methionine to isoleucine.</text>
</comment>
<dbReference type="PANTHER" id="PTHR43033:SF5">
    <property type="entry name" value="TRNA(ILE)-LYSIDINE SYNTHETASE"/>
    <property type="match status" value="1"/>
</dbReference>
<dbReference type="GO" id="GO:0006400">
    <property type="term" value="P:tRNA modification"/>
    <property type="evidence" value="ECO:0007669"/>
    <property type="project" value="UniProtKB-UniRule"/>
</dbReference>
<evidence type="ECO:0000313" key="9">
    <source>
        <dbReference type="Proteomes" id="UP000198462"/>
    </source>
</evidence>
<comment type="similarity">
    <text evidence="6">Belongs to the tRNA(Ile)-lysidine synthase family.</text>
</comment>
<dbReference type="GO" id="GO:0005737">
    <property type="term" value="C:cytoplasm"/>
    <property type="evidence" value="ECO:0007669"/>
    <property type="project" value="UniProtKB-SubCell"/>
</dbReference>
<comment type="subcellular location">
    <subcellularLocation>
        <location evidence="6">Cytoplasm</location>
    </subcellularLocation>
</comment>
<gene>
    <name evidence="6" type="primary">tilS</name>
    <name evidence="8" type="ORF">B5C34_02260</name>
</gene>
<dbReference type="RefSeq" id="WP_088711187.1">
    <property type="nucleotide sequence ID" value="NZ_NFZT01000001.1"/>
</dbReference>
<evidence type="ECO:0000256" key="6">
    <source>
        <dbReference type="HAMAP-Rule" id="MF_01161"/>
    </source>
</evidence>
<keyword evidence="9" id="KW-1185">Reference proteome</keyword>
<reference evidence="9" key="1">
    <citation type="submission" date="2017-05" db="EMBL/GenBank/DDBJ databases">
        <authorList>
            <person name="Lin X."/>
        </authorList>
    </citation>
    <scope>NUCLEOTIDE SEQUENCE [LARGE SCALE GENOMIC DNA]</scope>
    <source>
        <strain evidence="9">JLT2012</strain>
    </source>
</reference>
<evidence type="ECO:0000256" key="1">
    <source>
        <dbReference type="ARBA" id="ARBA00022598"/>
    </source>
</evidence>
<evidence type="ECO:0000256" key="5">
    <source>
        <dbReference type="ARBA" id="ARBA00048539"/>
    </source>
</evidence>
<dbReference type="SUPFAM" id="SSF52402">
    <property type="entry name" value="Adenine nucleotide alpha hydrolases-like"/>
    <property type="match status" value="1"/>
</dbReference>
<dbReference type="Gene3D" id="3.40.50.620">
    <property type="entry name" value="HUPs"/>
    <property type="match status" value="1"/>
</dbReference>
<dbReference type="AlphaFoldDB" id="A0A219B225"/>
<evidence type="ECO:0000256" key="3">
    <source>
        <dbReference type="ARBA" id="ARBA00022741"/>
    </source>
</evidence>
<dbReference type="NCBIfam" id="TIGR02432">
    <property type="entry name" value="lysidine_TilS_N"/>
    <property type="match status" value="1"/>
</dbReference>
<protein>
    <recommendedName>
        <fullName evidence="6">tRNA(Ile)-lysidine synthase</fullName>
        <ecNumber evidence="6">6.3.4.19</ecNumber>
    </recommendedName>
    <alternativeName>
        <fullName evidence="6">tRNA(Ile)-2-lysyl-cytidine synthase</fullName>
    </alternativeName>
    <alternativeName>
        <fullName evidence="6">tRNA(Ile)-lysidine synthetase</fullName>
    </alternativeName>
</protein>
<keyword evidence="4 6" id="KW-0067">ATP-binding</keyword>
<dbReference type="OrthoDB" id="9807403at2"/>
<comment type="catalytic activity">
    <reaction evidence="5 6">
        <text>cytidine(34) in tRNA(Ile2) + L-lysine + ATP = lysidine(34) in tRNA(Ile2) + AMP + diphosphate + H(+)</text>
        <dbReference type="Rhea" id="RHEA:43744"/>
        <dbReference type="Rhea" id="RHEA-COMP:10625"/>
        <dbReference type="Rhea" id="RHEA-COMP:10670"/>
        <dbReference type="ChEBI" id="CHEBI:15378"/>
        <dbReference type="ChEBI" id="CHEBI:30616"/>
        <dbReference type="ChEBI" id="CHEBI:32551"/>
        <dbReference type="ChEBI" id="CHEBI:33019"/>
        <dbReference type="ChEBI" id="CHEBI:82748"/>
        <dbReference type="ChEBI" id="CHEBI:83665"/>
        <dbReference type="ChEBI" id="CHEBI:456215"/>
        <dbReference type="EC" id="6.3.4.19"/>
    </reaction>
</comment>
<dbReference type="InterPro" id="IPR014729">
    <property type="entry name" value="Rossmann-like_a/b/a_fold"/>
</dbReference>
<dbReference type="HAMAP" id="MF_01161">
    <property type="entry name" value="tRNA_Ile_lys_synt"/>
    <property type="match status" value="1"/>
</dbReference>
<dbReference type="EC" id="6.3.4.19" evidence="6"/>
<dbReference type="Pfam" id="PF01171">
    <property type="entry name" value="ATP_bind_3"/>
    <property type="match status" value="1"/>
</dbReference>
<evidence type="ECO:0000259" key="7">
    <source>
        <dbReference type="Pfam" id="PF01171"/>
    </source>
</evidence>
<proteinExistence type="inferred from homology"/>
<organism evidence="8 9">
    <name type="scientific">Pacificimonas flava</name>
    <dbReference type="NCBI Taxonomy" id="1234595"/>
    <lineage>
        <taxon>Bacteria</taxon>
        <taxon>Pseudomonadati</taxon>
        <taxon>Pseudomonadota</taxon>
        <taxon>Alphaproteobacteria</taxon>
        <taxon>Sphingomonadales</taxon>
        <taxon>Sphingosinicellaceae</taxon>
        <taxon>Pacificimonas</taxon>
    </lineage>
</organism>
<comment type="caution">
    <text evidence="8">The sequence shown here is derived from an EMBL/GenBank/DDBJ whole genome shotgun (WGS) entry which is preliminary data.</text>
</comment>
<dbReference type="EMBL" id="NFZT01000001">
    <property type="protein sequence ID" value="OWV32391.1"/>
    <property type="molecule type" value="Genomic_DNA"/>
</dbReference>
<accession>A0A219B225</accession>
<dbReference type="PANTHER" id="PTHR43033">
    <property type="entry name" value="TRNA(ILE)-LYSIDINE SYNTHASE-RELATED"/>
    <property type="match status" value="1"/>
</dbReference>
<sequence>MQLAGDFGAALSALAPDFGPSARLALAVSGGGDSYGMLALAADLLPDRITVFTIDHRLRAASGQECEAVLSACAVRGIPAERIDLDWPSGVPQSNRQAQAREARYRVLTAACAERGLTWLATAHHADDQAETFLMRAARGSGLSGLAGVRARRRIGELVLLRPCLGMRSETLHQAARAAGFIPIEDPSNSDPSYDRSGVRALLEGTDLLPAERLAAAASHLADAEEALAWLAKEARRTRCWSRGDELRFDARGLPSETVLRVVRSVILDLGGELPRGTQAQRLVETLGRGGRASLSNVQASGGAVWTFRRENDPRRA</sequence>
<feature type="domain" description="tRNA(Ile)-lysidine/2-thiocytidine synthase N-terminal" evidence="7">
    <location>
        <begin position="24"/>
        <end position="200"/>
    </location>
</feature>
<keyword evidence="2 6" id="KW-0819">tRNA processing</keyword>